<dbReference type="InterPro" id="IPR026960">
    <property type="entry name" value="RVT-Znf"/>
</dbReference>
<evidence type="ECO:0000256" key="5">
    <source>
        <dbReference type="ARBA" id="ARBA00026097"/>
    </source>
</evidence>
<dbReference type="OMA" id="NIWRNIM"/>
<comment type="subcellular location">
    <subcellularLocation>
        <location evidence="1">Plastid</location>
        <location evidence="1">Chloroplast membrane</location>
        <topology evidence="1">Multi-pass membrane protein</topology>
    </subcellularLocation>
</comment>
<organism evidence="7">
    <name type="scientific">Zea mays</name>
    <name type="common">Maize</name>
    <dbReference type="NCBI Taxonomy" id="4577"/>
    <lineage>
        <taxon>Eukaryota</taxon>
        <taxon>Viridiplantae</taxon>
        <taxon>Streptophyta</taxon>
        <taxon>Embryophyta</taxon>
        <taxon>Tracheophyta</taxon>
        <taxon>Spermatophyta</taxon>
        <taxon>Magnoliopsida</taxon>
        <taxon>Liliopsida</taxon>
        <taxon>Poales</taxon>
        <taxon>Poaceae</taxon>
        <taxon>PACMAD clade</taxon>
        <taxon>Panicoideae</taxon>
        <taxon>Andropogonodae</taxon>
        <taxon>Andropogoneae</taxon>
        <taxon>Tripsacinae</taxon>
        <taxon>Zea</taxon>
    </lineage>
</organism>
<evidence type="ECO:0000259" key="6">
    <source>
        <dbReference type="Pfam" id="PF13966"/>
    </source>
</evidence>
<sequence length="679" mass="75614">MAVSGIPVEECLVWDSRFLAPVPETALDDEARAAAARRIAERKARKRSERRTYLVVAVMSSLGVTSMAVAAVYYRFSWQMEDLAPMLQVLGCKQEGFPQTYLGLPLSSTTLRLTTFSPQIAKTDKYLAGWQAALLNPTGRAVLVNSVLDSQLVYAMCAVPLPPGILSRVDSRRRSFLWTGEDRCSGSSCLVAWENVCKPKQAGGLGIKDLHIQNTCLLVKLIHRLHSSALSSWAAWVRSNVKLATMEGEIRGCHWDTLRALLPIYQATSSSQVGDGCSTDFWHDAWSGPDDLSTAFPALYSHCIRQKVCVREVVLQGLHLVPRLTPQAQEELEAVLTIVNNTSLADRPDTRHCFLADHTGNFQTSTLYNLLKGSLGHGDVSTTFIWGNKAPPRAQFFCWLLMQGKIQCKWNLKKKGIVDDDCCEICNQDSETPSHIIFHCPFARQFWSSIGFSVADDLGTQDLPNISRPDRLPGAEFNSFVLLCCWQLWKRRNGVVFHQDHATLAVTLHSCASEAKAWAYRHNRKEAQGGAVPVSEMFGTFALFVGAAAHQALLHASLWHMHESHHRPREGPFELNDVFAIVNAVPAIYLLGDVASRYTTWTSLRASRMGSSWDQRSCRRSVAWTSWKRSSRESARPSDGFVWIPARRSPLRSVIPAQPHGWGADDQNLQKGFGLDARA</sequence>
<gene>
    <name evidence="7" type="ORF">ZEAMMB73_Zm00001d038058</name>
</gene>
<dbReference type="STRING" id="4577.A0A1D6M2X8"/>
<dbReference type="EC" id="1.14.15.24" evidence="5"/>
<dbReference type="GO" id="GO:0016117">
    <property type="term" value="P:carotenoid biosynthetic process"/>
    <property type="evidence" value="ECO:0007669"/>
    <property type="project" value="UniProtKB-KW"/>
</dbReference>
<dbReference type="InterPro" id="IPR045019">
    <property type="entry name" value="BETA-OHASE-like"/>
</dbReference>
<evidence type="ECO:0000256" key="1">
    <source>
        <dbReference type="ARBA" id="ARBA00004508"/>
    </source>
</evidence>
<comment type="similarity">
    <text evidence="2">Belongs to the sterol desaturase family.</text>
</comment>
<evidence type="ECO:0000313" key="7">
    <source>
        <dbReference type="EMBL" id="AQK85536.1"/>
    </source>
</evidence>
<accession>A0A1D6M2X8</accession>
<dbReference type="EMBL" id="CM000782">
    <property type="protein sequence ID" value="AQK85536.1"/>
    <property type="molecule type" value="Genomic_DNA"/>
</dbReference>
<dbReference type="ExpressionAtlas" id="A0A1D6M2X8">
    <property type="expression patterns" value="baseline and differential"/>
</dbReference>
<dbReference type="GO" id="GO:0031969">
    <property type="term" value="C:chloroplast membrane"/>
    <property type="evidence" value="ECO:0007669"/>
    <property type="project" value="UniProtKB-SubCell"/>
</dbReference>
<dbReference type="PANTHER" id="PTHR31899">
    <property type="entry name" value="BETA-CAROTENE 3-HYDROXYLASE 1, CHLOROPLASTIC"/>
    <property type="match status" value="1"/>
</dbReference>
<reference evidence="7" key="1">
    <citation type="submission" date="2015-12" db="EMBL/GenBank/DDBJ databases">
        <title>Update maize B73 reference genome by single molecule sequencing technologies.</title>
        <authorList>
            <consortium name="Maize Genome Sequencing Project"/>
            <person name="Ware D."/>
        </authorList>
    </citation>
    <scope>NUCLEOTIDE SEQUENCE</scope>
    <source>
        <tissue evidence="7">Seedling</tissue>
    </source>
</reference>
<evidence type="ECO:0000256" key="3">
    <source>
        <dbReference type="ARBA" id="ARBA00022746"/>
    </source>
</evidence>
<dbReference type="AlphaFoldDB" id="A0A1D6M2X8"/>
<evidence type="ECO:0000256" key="2">
    <source>
        <dbReference type="ARBA" id="ARBA00009324"/>
    </source>
</evidence>
<dbReference type="GO" id="GO:0010291">
    <property type="term" value="F:beta-carotene 3-hydroxylase activity"/>
    <property type="evidence" value="ECO:0007669"/>
    <property type="project" value="UniProtKB-EC"/>
</dbReference>
<name>A0A1D6M2X8_MAIZE</name>
<dbReference type="InParanoid" id="A0A1D6M2X8"/>
<feature type="domain" description="Reverse transcriptase zinc-binding" evidence="6">
    <location>
        <begin position="362"/>
        <end position="447"/>
    </location>
</feature>
<dbReference type="Pfam" id="PF13966">
    <property type="entry name" value="zf-RVT"/>
    <property type="match status" value="1"/>
</dbReference>
<proteinExistence type="inferred from homology"/>
<evidence type="ECO:0000256" key="4">
    <source>
        <dbReference type="ARBA" id="ARBA00023002"/>
    </source>
</evidence>
<dbReference type="PANTHER" id="PTHR31899:SF18">
    <property type="entry name" value="OS04G0578400 PROTEIN"/>
    <property type="match status" value="1"/>
</dbReference>
<keyword evidence="4" id="KW-0560">Oxidoreductase</keyword>
<keyword evidence="3" id="KW-0125">Carotenoid biosynthesis</keyword>
<protein>
    <recommendedName>
        <fullName evidence="5">beta-carotene 3-hydroxylase</fullName>
        <ecNumber evidence="5">1.14.15.24</ecNumber>
    </recommendedName>
</protein>